<evidence type="ECO:0000256" key="11">
    <source>
        <dbReference type="ARBA" id="ARBA00048988"/>
    </source>
</evidence>
<dbReference type="Gene3D" id="3.40.50.300">
    <property type="entry name" value="P-loop containing nucleotide triphosphate hydrolases"/>
    <property type="match status" value="2"/>
</dbReference>
<evidence type="ECO:0000256" key="5">
    <source>
        <dbReference type="ARBA" id="ARBA00022840"/>
    </source>
</evidence>
<dbReference type="eggNOG" id="COG1379">
    <property type="taxonomic scope" value="Bacteria"/>
</dbReference>
<keyword evidence="6" id="KW-0238">DNA-binding</keyword>
<dbReference type="CDD" id="cd19067">
    <property type="entry name" value="PfuEndoQ-like"/>
    <property type="match status" value="1"/>
</dbReference>
<evidence type="ECO:0000256" key="13">
    <source>
        <dbReference type="SAM" id="MobiDB-lite"/>
    </source>
</evidence>
<dbReference type="EMBL" id="ATHJ01000092">
    <property type="protein sequence ID" value="EPR39166.1"/>
    <property type="molecule type" value="Genomic_DNA"/>
</dbReference>
<feature type="compositionally biased region" description="Polar residues" evidence="13">
    <location>
        <begin position="465"/>
        <end position="476"/>
    </location>
</feature>
<dbReference type="CDD" id="cd18807">
    <property type="entry name" value="SF1_C_UvrD"/>
    <property type="match status" value="1"/>
</dbReference>
<evidence type="ECO:0000259" key="15">
    <source>
        <dbReference type="PROSITE" id="PS51217"/>
    </source>
</evidence>
<keyword evidence="2 12" id="KW-0547">Nucleotide-binding</keyword>
<feature type="region of interest" description="Disordered" evidence="13">
    <location>
        <begin position="439"/>
        <end position="476"/>
    </location>
</feature>
<dbReference type="SUPFAM" id="SSF52540">
    <property type="entry name" value="P-loop containing nucleoside triphosphate hydrolases"/>
    <property type="match status" value="1"/>
</dbReference>
<sequence length="1143" mass="127308">MPFIADLHVHSRFSRATAKNLDLEHLYISAAVKGISVVATGDFTHPAWFQELREKLIPAEPGLFALREDIRRRCDAEIPPSCKGTVRFILETEISNIYKKADRTRKNHNLIYVPSLAVAETLNARLDAIGNIRSDGRPILGLDARNLLEVMLECSEDAFLIPAHIWTPWFSLLGSRSGFDSLSACFEDLSHHIFAVETGLSSDPPMNRRISELDSRTLVSNSDAHSPANLGRNANLFDTTLSFFGIRDALLSGDPDRCRGTIDLYPEEGKYHMDGHRKCGIWRRPSEGAETEWRCPACGAPMTLGVLHRVETLADRPEGAIPDGKPPFYHLIPLAEILSEILDVGVKTRTVDRCYRKAIHCLGPELHILKDCPIDRILEADIPLLGEAIDRMRSGRVHISPGFDGEYGRIRVFAQGEKSVLTGQQSLFSRKRTPAAAVEASSPVPPFGTALPERGDAKALPATGPNPSHAASGTDSLNTAQKSAVVHSGSPLLIIAGPGTGKTRTLTHRIVFLTAVRRVSPENILAITFTNKAAREMRERVAALFQTAGPSPGRLPTIGTFHGFCLTVLRSVQGDSHTVIDEHDRQRLIQAAFEKHGGKTFSPDLSARRLSDLITRAKQYLWGPEDDLSSLADEKACHVLGTIYRSYQGMLTVERLLDYDDLIMNTVRHLEGNPAFRRELIDRYHHVLVDEYQDVNPAQYRLVRILCPRSDKELFVIGDPDQSIYGFRGADAACFSRFAEDYPGSRTIHLNRNYRSVETILDAAHQVIRRHSLNTPEVRAYSNIQGVKTLTVMETPTERSEATAVGRIIESMVGGFGFQSIDFGGADGAFGEREHAFSDFAVLYRSHVQGQILSKTLQDAGIPCQLVHRESVYGQPGVLELTSLLKLVFRKGIMNDFDRVCRLPFFGWDESSLADFKDRFYAAETPLDALLWVDSTAVNEMPGNIRERFFRTRDVLKDLRESVRGKSLGAALSVLKDRAGLQRMIDASPERAAALEGLIQRTDSRSCERVDDLFAAAALETDADLHDGEAQKVTLMTFHASKGLEFSVVFIVGCEDGLVPFRRADNHCEDPAEERRLFYVGMTRARERLFLLSAGNRMVHGRLEKRILSPFVLDIERRLVERRRVENRGSAKQPIQLGLFTGE</sequence>
<name>S7TQC0_DESML</name>
<evidence type="ECO:0000256" key="4">
    <source>
        <dbReference type="ARBA" id="ARBA00022806"/>
    </source>
</evidence>
<comment type="caution">
    <text evidence="16">The sequence shown here is derived from an EMBL/GenBank/DDBJ whole genome shotgun (WGS) entry which is preliminary data.</text>
</comment>
<evidence type="ECO:0000256" key="3">
    <source>
        <dbReference type="ARBA" id="ARBA00022801"/>
    </source>
</evidence>
<evidence type="ECO:0000313" key="16">
    <source>
        <dbReference type="EMBL" id="EPR39166.1"/>
    </source>
</evidence>
<dbReference type="GO" id="GO:0005524">
    <property type="term" value="F:ATP binding"/>
    <property type="evidence" value="ECO:0007669"/>
    <property type="project" value="UniProtKB-UniRule"/>
</dbReference>
<dbReference type="GO" id="GO:0043138">
    <property type="term" value="F:3'-5' DNA helicase activity"/>
    <property type="evidence" value="ECO:0007669"/>
    <property type="project" value="UniProtKB-EC"/>
</dbReference>
<comment type="catalytic activity">
    <reaction evidence="11">
        <text>ATP + H2O = ADP + phosphate + H(+)</text>
        <dbReference type="Rhea" id="RHEA:13065"/>
        <dbReference type="ChEBI" id="CHEBI:15377"/>
        <dbReference type="ChEBI" id="CHEBI:15378"/>
        <dbReference type="ChEBI" id="CHEBI:30616"/>
        <dbReference type="ChEBI" id="CHEBI:43474"/>
        <dbReference type="ChEBI" id="CHEBI:456216"/>
        <dbReference type="EC" id="5.6.2.4"/>
    </reaction>
</comment>
<feature type="binding site" evidence="12">
    <location>
        <begin position="496"/>
        <end position="503"/>
    </location>
    <ligand>
        <name>ATP</name>
        <dbReference type="ChEBI" id="CHEBI:30616"/>
    </ligand>
</feature>
<dbReference type="Pfam" id="PF13361">
    <property type="entry name" value="UvrD_C"/>
    <property type="match status" value="2"/>
</dbReference>
<evidence type="ECO:0000256" key="9">
    <source>
        <dbReference type="ARBA" id="ARBA00034808"/>
    </source>
</evidence>
<evidence type="ECO:0000256" key="2">
    <source>
        <dbReference type="ARBA" id="ARBA00022741"/>
    </source>
</evidence>
<dbReference type="InterPro" id="IPR014017">
    <property type="entry name" value="DNA_helicase_UvrD-like_C"/>
</dbReference>
<dbReference type="InterPro" id="IPR014016">
    <property type="entry name" value="UvrD-like_ATP-bd"/>
</dbReference>
<dbReference type="GO" id="GO:0000725">
    <property type="term" value="P:recombinational repair"/>
    <property type="evidence" value="ECO:0007669"/>
    <property type="project" value="TreeGrafter"/>
</dbReference>
<dbReference type="InterPro" id="IPR016195">
    <property type="entry name" value="Pol/histidinol_Pase-like"/>
</dbReference>
<dbReference type="Pfam" id="PF00580">
    <property type="entry name" value="UvrD-helicase"/>
    <property type="match status" value="1"/>
</dbReference>
<dbReference type="PANTHER" id="PTHR11070">
    <property type="entry name" value="UVRD / RECB / PCRA DNA HELICASE FAMILY MEMBER"/>
    <property type="match status" value="1"/>
</dbReference>
<organism evidence="16 17">
    <name type="scientific">Desulfococcus multivorans DSM 2059</name>
    <dbReference type="NCBI Taxonomy" id="1121405"/>
    <lineage>
        <taxon>Bacteria</taxon>
        <taxon>Pseudomonadati</taxon>
        <taxon>Thermodesulfobacteriota</taxon>
        <taxon>Desulfobacteria</taxon>
        <taxon>Desulfobacterales</taxon>
        <taxon>Desulfococcaceae</taxon>
        <taxon>Desulfococcus</taxon>
    </lineage>
</organism>
<keyword evidence="4 12" id="KW-0347">Helicase</keyword>
<dbReference type="PANTHER" id="PTHR11070:SF2">
    <property type="entry name" value="ATP-DEPENDENT DNA HELICASE SRS2"/>
    <property type="match status" value="1"/>
</dbReference>
<protein>
    <recommendedName>
        <fullName evidence="9">DNA 3'-5' helicase</fullName>
        <ecNumber evidence="9">5.6.2.4</ecNumber>
    </recommendedName>
    <alternativeName>
        <fullName evidence="10">DNA 3'-5' helicase II</fullName>
    </alternativeName>
</protein>
<feature type="domain" description="UvrD-like helicase ATP-binding" evidence="14">
    <location>
        <begin position="475"/>
        <end position="757"/>
    </location>
</feature>
<accession>S7TQC0</accession>
<dbReference type="STRING" id="897.B2D07_10745"/>
<evidence type="ECO:0000256" key="1">
    <source>
        <dbReference type="ARBA" id="ARBA00009922"/>
    </source>
</evidence>
<evidence type="ECO:0000256" key="8">
    <source>
        <dbReference type="ARBA" id="ARBA00034617"/>
    </source>
</evidence>
<dbReference type="InterPro" id="IPR027417">
    <property type="entry name" value="P-loop_NTPase"/>
</dbReference>
<dbReference type="SUPFAM" id="SSF89550">
    <property type="entry name" value="PHP domain-like"/>
    <property type="match status" value="1"/>
</dbReference>
<dbReference type="EC" id="5.6.2.4" evidence="9"/>
<keyword evidence="5 12" id="KW-0067">ATP-binding</keyword>
<reference evidence="16 17" key="1">
    <citation type="journal article" date="2013" name="Genome Announc.">
        <title>Draft genome sequences for three mercury-methylating, sulfate-reducing bacteria.</title>
        <authorList>
            <person name="Brown S.D."/>
            <person name="Hurt R.A.Jr."/>
            <person name="Gilmour C.C."/>
            <person name="Elias D.A."/>
        </authorList>
    </citation>
    <scope>NUCLEOTIDE SEQUENCE [LARGE SCALE GENOMIC DNA]</scope>
    <source>
        <strain evidence="16 17">DSM 2059</strain>
    </source>
</reference>
<evidence type="ECO:0000313" key="17">
    <source>
        <dbReference type="Proteomes" id="UP000014977"/>
    </source>
</evidence>
<evidence type="ECO:0000259" key="14">
    <source>
        <dbReference type="PROSITE" id="PS51198"/>
    </source>
</evidence>
<comment type="similarity">
    <text evidence="1">Belongs to the helicase family. UvrD subfamily.</text>
</comment>
<dbReference type="Proteomes" id="UP000014977">
    <property type="component" value="Unassembled WGS sequence"/>
</dbReference>
<keyword evidence="3 12" id="KW-0378">Hydrolase</keyword>
<dbReference type="Gene3D" id="1.10.486.10">
    <property type="entry name" value="PCRA, domain 4"/>
    <property type="match status" value="1"/>
</dbReference>
<dbReference type="CDD" id="cd17932">
    <property type="entry name" value="DEXQc_UvrD"/>
    <property type="match status" value="1"/>
</dbReference>
<dbReference type="eggNOG" id="COG0210">
    <property type="taxonomic scope" value="Bacteria"/>
</dbReference>
<gene>
    <name evidence="16" type="ORF">dsmv_2822</name>
</gene>
<dbReference type="GO" id="GO:0016887">
    <property type="term" value="F:ATP hydrolysis activity"/>
    <property type="evidence" value="ECO:0007669"/>
    <property type="project" value="RHEA"/>
</dbReference>
<evidence type="ECO:0000256" key="12">
    <source>
        <dbReference type="PROSITE-ProRule" id="PRU00560"/>
    </source>
</evidence>
<dbReference type="PROSITE" id="PS51217">
    <property type="entry name" value="UVRD_HELICASE_CTER"/>
    <property type="match status" value="1"/>
</dbReference>
<keyword evidence="7" id="KW-0413">Isomerase</keyword>
<dbReference type="Gene3D" id="3.20.20.140">
    <property type="entry name" value="Metal-dependent hydrolases"/>
    <property type="match status" value="1"/>
</dbReference>
<dbReference type="PATRIC" id="fig|1121405.3.peg.2507"/>
<proteinExistence type="inferred from homology"/>
<dbReference type="InterPro" id="IPR013986">
    <property type="entry name" value="DExx_box_DNA_helicase_dom_sf"/>
</dbReference>
<dbReference type="GO" id="GO:0003677">
    <property type="term" value="F:DNA binding"/>
    <property type="evidence" value="ECO:0007669"/>
    <property type="project" value="UniProtKB-KW"/>
</dbReference>
<dbReference type="PROSITE" id="PS51198">
    <property type="entry name" value="UVRD_HELICASE_ATP_BIND"/>
    <property type="match status" value="1"/>
</dbReference>
<comment type="catalytic activity">
    <reaction evidence="8">
        <text>Couples ATP hydrolysis with the unwinding of duplex DNA by translocating in the 3'-5' direction.</text>
        <dbReference type="EC" id="5.6.2.4"/>
    </reaction>
</comment>
<feature type="domain" description="UvrD-like helicase C-terminal" evidence="15">
    <location>
        <begin position="758"/>
        <end position="1043"/>
    </location>
</feature>
<dbReference type="InterPro" id="IPR000212">
    <property type="entry name" value="DNA_helicase_UvrD/REP"/>
</dbReference>
<dbReference type="AlphaFoldDB" id="S7TQC0"/>
<dbReference type="OrthoDB" id="9810135at2"/>
<keyword evidence="17" id="KW-1185">Reference proteome</keyword>
<dbReference type="RefSeq" id="WP_020877579.1">
    <property type="nucleotide sequence ID" value="NZ_ATHJ01000092.1"/>
</dbReference>
<evidence type="ECO:0000256" key="10">
    <source>
        <dbReference type="ARBA" id="ARBA00034923"/>
    </source>
</evidence>
<dbReference type="Gene3D" id="1.10.10.160">
    <property type="match status" value="1"/>
</dbReference>
<evidence type="ECO:0000256" key="7">
    <source>
        <dbReference type="ARBA" id="ARBA00023235"/>
    </source>
</evidence>
<evidence type="ECO:0000256" key="6">
    <source>
        <dbReference type="ARBA" id="ARBA00023125"/>
    </source>
</evidence>